<reference evidence="1" key="1">
    <citation type="submission" date="2022-12" db="EMBL/GenBank/DDBJ databases">
        <authorList>
            <person name="Ruckert C."/>
            <person name="Busche T."/>
            <person name="Kalinowski J."/>
            <person name="Wittmann C."/>
        </authorList>
    </citation>
    <scope>NUCLEOTIDE SEQUENCE</scope>
    <source>
        <strain evidence="1">DSM 40467</strain>
    </source>
</reference>
<name>A0ABY7KPT7_9ACTN</name>
<protein>
    <recommendedName>
        <fullName evidence="3">RNA polymerase sigma factor 70 region 4 type 2 domain-containing protein</fullName>
    </recommendedName>
</protein>
<organism evidence="1 2">
    <name type="scientific">Streptomyces cinnabarinus</name>
    <dbReference type="NCBI Taxonomy" id="67287"/>
    <lineage>
        <taxon>Bacteria</taxon>
        <taxon>Bacillati</taxon>
        <taxon>Actinomycetota</taxon>
        <taxon>Actinomycetes</taxon>
        <taxon>Kitasatosporales</taxon>
        <taxon>Streptomycetaceae</taxon>
        <taxon>Streptomyces</taxon>
    </lineage>
</organism>
<sequence>MPVWRRRTRAGRVLSLDAGLGNGLSLHDLVAADLDLLTRTADGVFDDERLNTVLRGLAPAERAVVFAYAEGEGTTWAEAATTIGSNDPDALGERVRRKAKRLAAEQRRRIGQRRA</sequence>
<evidence type="ECO:0000313" key="2">
    <source>
        <dbReference type="Proteomes" id="UP001164439"/>
    </source>
</evidence>
<accession>A0ABY7KPT7</accession>
<proteinExistence type="predicted"/>
<keyword evidence="2" id="KW-1185">Reference proteome</keyword>
<dbReference type="EMBL" id="CP114413">
    <property type="protein sequence ID" value="WAZ26578.1"/>
    <property type="molecule type" value="Genomic_DNA"/>
</dbReference>
<evidence type="ECO:0000313" key="1">
    <source>
        <dbReference type="EMBL" id="WAZ26578.1"/>
    </source>
</evidence>
<dbReference type="Proteomes" id="UP001164439">
    <property type="component" value="Chromosome"/>
</dbReference>
<dbReference type="RefSeq" id="WP_269664063.1">
    <property type="nucleotide sequence ID" value="NZ_CP114413.1"/>
</dbReference>
<evidence type="ECO:0008006" key="3">
    <source>
        <dbReference type="Google" id="ProtNLM"/>
    </source>
</evidence>
<gene>
    <name evidence="1" type="ORF">STRCI_008172</name>
</gene>